<dbReference type="KEGG" id="alus:STSP2_01443"/>
<name>A0A1U9NKE1_9BACT</name>
<protein>
    <submittedName>
        <fullName evidence="2">Uncharacterized protein</fullName>
    </submittedName>
</protein>
<keyword evidence="1" id="KW-0472">Membrane</keyword>
<reference evidence="3" key="1">
    <citation type="submission" date="2017-02" db="EMBL/GenBank/DDBJ databases">
        <title>Comparative genomics and description of representatives of a novel lineage of planctomycetes thriving in anoxic sediments.</title>
        <authorList>
            <person name="Spring S."/>
            <person name="Bunk B."/>
            <person name="Sproer C."/>
        </authorList>
    </citation>
    <scope>NUCLEOTIDE SEQUENCE [LARGE SCALE GENOMIC DNA]</scope>
    <source>
        <strain evidence="3">ST-NAGAB-D1</strain>
    </source>
</reference>
<keyword evidence="1" id="KW-1133">Transmembrane helix</keyword>
<dbReference type="AlphaFoldDB" id="A0A1U9NKE1"/>
<accession>A0A1U9NKE1</accession>
<dbReference type="EMBL" id="CP019791">
    <property type="protein sequence ID" value="AQT68285.1"/>
    <property type="molecule type" value="Genomic_DNA"/>
</dbReference>
<gene>
    <name evidence="2" type="ORF">STSP2_01443</name>
</gene>
<evidence type="ECO:0000313" key="3">
    <source>
        <dbReference type="Proteomes" id="UP000189674"/>
    </source>
</evidence>
<dbReference type="Proteomes" id="UP000189674">
    <property type="component" value="Chromosome"/>
</dbReference>
<proteinExistence type="predicted"/>
<sequence>MVTLLSQIVPTQPLIVFGSAAALVVIALTAWAIHYK</sequence>
<keyword evidence="3" id="KW-1185">Reference proteome</keyword>
<keyword evidence="1" id="KW-0812">Transmembrane</keyword>
<organism evidence="2 3">
    <name type="scientific">Anaerohalosphaera lusitana</name>
    <dbReference type="NCBI Taxonomy" id="1936003"/>
    <lineage>
        <taxon>Bacteria</taxon>
        <taxon>Pseudomonadati</taxon>
        <taxon>Planctomycetota</taxon>
        <taxon>Phycisphaerae</taxon>
        <taxon>Sedimentisphaerales</taxon>
        <taxon>Anaerohalosphaeraceae</taxon>
        <taxon>Anaerohalosphaera</taxon>
    </lineage>
</organism>
<evidence type="ECO:0000313" key="2">
    <source>
        <dbReference type="EMBL" id="AQT68285.1"/>
    </source>
</evidence>
<feature type="transmembrane region" description="Helical" evidence="1">
    <location>
        <begin position="14"/>
        <end position="33"/>
    </location>
</feature>
<evidence type="ECO:0000256" key="1">
    <source>
        <dbReference type="SAM" id="Phobius"/>
    </source>
</evidence>